<dbReference type="InterPro" id="IPR036396">
    <property type="entry name" value="Cyt_P450_sf"/>
</dbReference>
<comment type="caution">
    <text evidence="1">The sequence shown here is derived from an EMBL/GenBank/DDBJ whole genome shotgun (WGS) entry which is preliminary data.</text>
</comment>
<sequence>MGRLLGKAATRSSWCLLVGTSCGPAIPRRFFKLSRRSHDFVKPVIEGDESHRFRQIAAPTFNDRTHGSTWTEALGQAAALLKRWDSMQAPILQPNEEVTRLALQVIGFVCFDRQRGWTEAVGSRHNPPEGHRMRSY</sequence>
<gene>
    <name evidence="1" type="ORF">HO173_010090</name>
</gene>
<organism evidence="1 2">
    <name type="scientific">Letharia columbiana</name>
    <dbReference type="NCBI Taxonomy" id="112416"/>
    <lineage>
        <taxon>Eukaryota</taxon>
        <taxon>Fungi</taxon>
        <taxon>Dikarya</taxon>
        <taxon>Ascomycota</taxon>
        <taxon>Pezizomycotina</taxon>
        <taxon>Lecanoromycetes</taxon>
        <taxon>OSLEUM clade</taxon>
        <taxon>Lecanoromycetidae</taxon>
        <taxon>Lecanorales</taxon>
        <taxon>Lecanorineae</taxon>
        <taxon>Parmeliaceae</taxon>
        <taxon>Letharia</taxon>
    </lineage>
</organism>
<proteinExistence type="predicted"/>
<dbReference type="GeneID" id="59291737"/>
<keyword evidence="2" id="KW-1185">Reference proteome</keyword>
<evidence type="ECO:0000313" key="2">
    <source>
        <dbReference type="Proteomes" id="UP000578531"/>
    </source>
</evidence>
<name>A0A8H6FNH0_9LECA</name>
<dbReference type="GO" id="GO:0020037">
    <property type="term" value="F:heme binding"/>
    <property type="evidence" value="ECO:0007669"/>
    <property type="project" value="InterPro"/>
</dbReference>
<dbReference type="GO" id="GO:0005506">
    <property type="term" value="F:iron ion binding"/>
    <property type="evidence" value="ECO:0007669"/>
    <property type="project" value="InterPro"/>
</dbReference>
<accession>A0A8H6FNH0</accession>
<dbReference type="EMBL" id="JACCJC010000054">
    <property type="protein sequence ID" value="KAF6231788.1"/>
    <property type="molecule type" value="Genomic_DNA"/>
</dbReference>
<reference evidence="1 2" key="1">
    <citation type="journal article" date="2020" name="Genomics">
        <title>Complete, high-quality genomes from long-read metagenomic sequencing of two wolf lichen thalli reveals enigmatic genome architecture.</title>
        <authorList>
            <person name="McKenzie S.K."/>
            <person name="Walston R.F."/>
            <person name="Allen J.L."/>
        </authorList>
    </citation>
    <scope>NUCLEOTIDE SEQUENCE [LARGE SCALE GENOMIC DNA]</scope>
    <source>
        <strain evidence="1">WasteWater2</strain>
    </source>
</reference>
<dbReference type="PROSITE" id="PS51257">
    <property type="entry name" value="PROKAR_LIPOPROTEIN"/>
    <property type="match status" value="1"/>
</dbReference>
<dbReference type="SUPFAM" id="SSF48264">
    <property type="entry name" value="Cytochrome P450"/>
    <property type="match status" value="1"/>
</dbReference>
<dbReference type="AlphaFoldDB" id="A0A8H6FNH0"/>
<evidence type="ECO:0000313" key="1">
    <source>
        <dbReference type="EMBL" id="KAF6231788.1"/>
    </source>
</evidence>
<dbReference type="Proteomes" id="UP000578531">
    <property type="component" value="Unassembled WGS sequence"/>
</dbReference>
<dbReference type="GO" id="GO:0016705">
    <property type="term" value="F:oxidoreductase activity, acting on paired donors, with incorporation or reduction of molecular oxygen"/>
    <property type="evidence" value="ECO:0007669"/>
    <property type="project" value="InterPro"/>
</dbReference>
<dbReference type="GO" id="GO:0004497">
    <property type="term" value="F:monooxygenase activity"/>
    <property type="evidence" value="ECO:0007669"/>
    <property type="project" value="InterPro"/>
</dbReference>
<dbReference type="RefSeq" id="XP_037161220.1">
    <property type="nucleotide sequence ID" value="XM_037311976.1"/>
</dbReference>
<protein>
    <submittedName>
        <fullName evidence="1">Uncharacterized protein</fullName>
    </submittedName>
</protein>